<evidence type="ECO:0000313" key="8">
    <source>
        <dbReference type="Proteomes" id="UP000257109"/>
    </source>
</evidence>
<dbReference type="PANTHER" id="PTHR31621:SF0">
    <property type="entry name" value="PROTEIN DMP6"/>
    <property type="match status" value="1"/>
</dbReference>
<keyword evidence="4 6" id="KW-1133">Transmembrane helix</keyword>
<proteinExistence type="inferred from homology"/>
<keyword evidence="3 6" id="KW-0812">Transmembrane</keyword>
<evidence type="ECO:0000256" key="6">
    <source>
        <dbReference type="SAM" id="Phobius"/>
    </source>
</evidence>
<accession>A0A371DYJ6</accession>
<gene>
    <name evidence="7" type="primary">DMP4</name>
    <name evidence="7" type="ORF">CR513_63135</name>
</gene>
<evidence type="ECO:0000256" key="5">
    <source>
        <dbReference type="ARBA" id="ARBA00023136"/>
    </source>
</evidence>
<dbReference type="GO" id="GO:0010256">
    <property type="term" value="P:endomembrane system organization"/>
    <property type="evidence" value="ECO:0007669"/>
    <property type="project" value="TreeGrafter"/>
</dbReference>
<comment type="caution">
    <text evidence="7">The sequence shown here is derived from an EMBL/GenBank/DDBJ whole genome shotgun (WGS) entry which is preliminary data.</text>
</comment>
<evidence type="ECO:0000256" key="2">
    <source>
        <dbReference type="ARBA" id="ARBA00008707"/>
    </source>
</evidence>
<comment type="subcellular location">
    <subcellularLocation>
        <location evidence="1">Membrane</location>
        <topology evidence="1">Multi-pass membrane protein</topology>
    </subcellularLocation>
</comment>
<dbReference type="STRING" id="157652.A0A371DYJ6"/>
<protein>
    <submittedName>
        <fullName evidence="7">Protein DMP4</fullName>
    </submittedName>
</protein>
<evidence type="ECO:0000313" key="7">
    <source>
        <dbReference type="EMBL" id="RDX57610.1"/>
    </source>
</evidence>
<dbReference type="PANTHER" id="PTHR31621">
    <property type="entry name" value="PROTEIN DMP3"/>
    <property type="match status" value="1"/>
</dbReference>
<dbReference type="OrthoDB" id="525686at2759"/>
<dbReference type="AlphaFoldDB" id="A0A371DYJ6"/>
<dbReference type="GO" id="GO:0005737">
    <property type="term" value="C:cytoplasm"/>
    <property type="evidence" value="ECO:0007669"/>
    <property type="project" value="UniProtKB-ARBA"/>
</dbReference>
<evidence type="ECO:0000256" key="4">
    <source>
        <dbReference type="ARBA" id="ARBA00022989"/>
    </source>
</evidence>
<comment type="similarity">
    <text evidence="2">Belongs to the plant DMP1 protein family.</text>
</comment>
<dbReference type="Pfam" id="PF05078">
    <property type="entry name" value="DUF679"/>
    <property type="match status" value="1"/>
</dbReference>
<sequence length="234" mass="25861">MDVKVELYNSKKHDEEKLPLLHSMEVPDGERSKSERQSLIQRAMSQTFQSTAHLANLLPTGTVLSFQLLSPIVTNQGNCDPVSKSMTATLVALCGASCFFLCFTDSFRDDKGNVCYGLATFKGLWVIDGSTTLPPQLATKFRLRFIDFMHAVMSILVFAAVALFDQNVVNCFFPSPSNETREILTVLPVAIGIFCSMLFVAFPTHRHGIGFPLSPRDKNVGPCMRGSDSILKMD</sequence>
<evidence type="ECO:0000256" key="1">
    <source>
        <dbReference type="ARBA" id="ARBA00004141"/>
    </source>
</evidence>
<dbReference type="Proteomes" id="UP000257109">
    <property type="component" value="Unassembled WGS sequence"/>
</dbReference>
<keyword evidence="5 6" id="KW-0472">Membrane</keyword>
<name>A0A371DYJ6_MUCPR</name>
<dbReference type="InterPro" id="IPR007770">
    <property type="entry name" value="DMP"/>
</dbReference>
<evidence type="ECO:0000256" key="3">
    <source>
        <dbReference type="ARBA" id="ARBA00022692"/>
    </source>
</evidence>
<dbReference type="GO" id="GO:0016020">
    <property type="term" value="C:membrane"/>
    <property type="evidence" value="ECO:0007669"/>
    <property type="project" value="UniProtKB-SubCell"/>
</dbReference>
<feature type="transmembrane region" description="Helical" evidence="6">
    <location>
        <begin position="183"/>
        <end position="202"/>
    </location>
</feature>
<dbReference type="EMBL" id="QJKJ01018462">
    <property type="protein sequence ID" value="RDX57610.1"/>
    <property type="molecule type" value="Genomic_DNA"/>
</dbReference>
<keyword evidence="8" id="KW-1185">Reference proteome</keyword>
<feature type="non-terminal residue" evidence="7">
    <location>
        <position position="1"/>
    </location>
</feature>
<reference evidence="7" key="1">
    <citation type="submission" date="2018-05" db="EMBL/GenBank/DDBJ databases">
        <title>Draft genome of Mucuna pruriens seed.</title>
        <authorList>
            <person name="Nnadi N.E."/>
            <person name="Vos R."/>
            <person name="Hasami M.H."/>
            <person name="Devisetty U.K."/>
            <person name="Aguiy J.C."/>
        </authorList>
    </citation>
    <scope>NUCLEOTIDE SEQUENCE [LARGE SCALE GENOMIC DNA]</scope>
    <source>
        <strain evidence="7">JCA_2017</strain>
    </source>
</reference>
<organism evidence="7 8">
    <name type="scientific">Mucuna pruriens</name>
    <name type="common">Velvet bean</name>
    <name type="synonym">Dolichos pruriens</name>
    <dbReference type="NCBI Taxonomy" id="157652"/>
    <lineage>
        <taxon>Eukaryota</taxon>
        <taxon>Viridiplantae</taxon>
        <taxon>Streptophyta</taxon>
        <taxon>Embryophyta</taxon>
        <taxon>Tracheophyta</taxon>
        <taxon>Spermatophyta</taxon>
        <taxon>Magnoliopsida</taxon>
        <taxon>eudicotyledons</taxon>
        <taxon>Gunneridae</taxon>
        <taxon>Pentapetalae</taxon>
        <taxon>rosids</taxon>
        <taxon>fabids</taxon>
        <taxon>Fabales</taxon>
        <taxon>Fabaceae</taxon>
        <taxon>Papilionoideae</taxon>
        <taxon>50 kb inversion clade</taxon>
        <taxon>NPAAA clade</taxon>
        <taxon>indigoferoid/millettioid clade</taxon>
        <taxon>Phaseoleae</taxon>
        <taxon>Mucuna</taxon>
    </lineage>
</organism>
<feature type="transmembrane region" description="Helical" evidence="6">
    <location>
        <begin position="145"/>
        <end position="163"/>
    </location>
</feature>